<organism evidence="1 2">
    <name type="scientific">Liparis tanakae</name>
    <name type="common">Tanaka's snailfish</name>
    <dbReference type="NCBI Taxonomy" id="230148"/>
    <lineage>
        <taxon>Eukaryota</taxon>
        <taxon>Metazoa</taxon>
        <taxon>Chordata</taxon>
        <taxon>Craniata</taxon>
        <taxon>Vertebrata</taxon>
        <taxon>Euteleostomi</taxon>
        <taxon>Actinopterygii</taxon>
        <taxon>Neopterygii</taxon>
        <taxon>Teleostei</taxon>
        <taxon>Neoteleostei</taxon>
        <taxon>Acanthomorphata</taxon>
        <taxon>Eupercaria</taxon>
        <taxon>Perciformes</taxon>
        <taxon>Cottioidei</taxon>
        <taxon>Cottales</taxon>
        <taxon>Liparidae</taxon>
        <taxon>Liparis</taxon>
    </lineage>
</organism>
<accession>A0A4Z2IQ78</accession>
<protein>
    <submittedName>
        <fullName evidence="1">Uncharacterized protein</fullName>
    </submittedName>
</protein>
<dbReference type="Proteomes" id="UP000314294">
    <property type="component" value="Unassembled WGS sequence"/>
</dbReference>
<sequence length="59" mass="6738">MCLVHRDRSLVVSARNSYPGPGCALDDLCQRPLWWDDHSGRITFNAALRSRITATVWDH</sequence>
<gene>
    <name evidence="1" type="ORF">EYF80_009809</name>
</gene>
<dbReference type="AlphaFoldDB" id="A0A4Z2IQ78"/>
<evidence type="ECO:0000313" key="1">
    <source>
        <dbReference type="EMBL" id="TNN79991.1"/>
    </source>
</evidence>
<name>A0A4Z2IQ78_9TELE</name>
<proteinExistence type="predicted"/>
<keyword evidence="2" id="KW-1185">Reference proteome</keyword>
<comment type="caution">
    <text evidence="1">The sequence shown here is derived from an EMBL/GenBank/DDBJ whole genome shotgun (WGS) entry which is preliminary data.</text>
</comment>
<reference evidence="1 2" key="1">
    <citation type="submission" date="2019-03" db="EMBL/GenBank/DDBJ databases">
        <title>First draft genome of Liparis tanakae, snailfish: a comprehensive survey of snailfish specific genes.</title>
        <authorList>
            <person name="Kim W."/>
            <person name="Song I."/>
            <person name="Jeong J.-H."/>
            <person name="Kim D."/>
            <person name="Kim S."/>
            <person name="Ryu S."/>
            <person name="Song J.Y."/>
            <person name="Lee S.K."/>
        </authorList>
    </citation>
    <scope>NUCLEOTIDE SEQUENCE [LARGE SCALE GENOMIC DNA]</scope>
    <source>
        <tissue evidence="1">Muscle</tissue>
    </source>
</reference>
<dbReference type="EMBL" id="SRLO01000059">
    <property type="protein sequence ID" value="TNN79991.1"/>
    <property type="molecule type" value="Genomic_DNA"/>
</dbReference>
<evidence type="ECO:0000313" key="2">
    <source>
        <dbReference type="Proteomes" id="UP000314294"/>
    </source>
</evidence>